<organism evidence="5 6">
    <name type="scientific">Cruoricaptor ignavus</name>
    <dbReference type="NCBI Taxonomy" id="1118202"/>
    <lineage>
        <taxon>Bacteria</taxon>
        <taxon>Pseudomonadati</taxon>
        <taxon>Bacteroidota</taxon>
        <taxon>Flavobacteriia</taxon>
        <taxon>Flavobacteriales</taxon>
        <taxon>Weeksellaceae</taxon>
        <taxon>Cruoricaptor</taxon>
    </lineage>
</organism>
<name>A0A7M1T2H2_9FLAO</name>
<evidence type="ECO:0000313" key="5">
    <source>
        <dbReference type="EMBL" id="QOR74058.1"/>
    </source>
</evidence>
<dbReference type="InterPro" id="IPR052021">
    <property type="entry name" value="Type-I_RS_S_subunit"/>
</dbReference>
<gene>
    <name evidence="5" type="ORF">IMZ16_01005</name>
</gene>
<feature type="domain" description="Type I restriction modification DNA specificity" evidence="4">
    <location>
        <begin position="16"/>
        <end position="195"/>
    </location>
</feature>
<dbReference type="REBASE" id="451445">
    <property type="entry name" value="S.Cig1214ORF1010P"/>
</dbReference>
<proteinExistence type="inferred from homology"/>
<keyword evidence="2" id="KW-0680">Restriction system</keyword>
<keyword evidence="3" id="KW-0238">DNA-binding</keyword>
<dbReference type="RefSeq" id="WP_193440129.1">
    <property type="nucleotide sequence ID" value="NZ_CP063145.1"/>
</dbReference>
<dbReference type="Pfam" id="PF01420">
    <property type="entry name" value="Methylase_S"/>
    <property type="match status" value="2"/>
</dbReference>
<dbReference type="GO" id="GO:0003677">
    <property type="term" value="F:DNA binding"/>
    <property type="evidence" value="ECO:0007669"/>
    <property type="project" value="UniProtKB-KW"/>
</dbReference>
<dbReference type="CDD" id="cd17268">
    <property type="entry name" value="RMtype1_S_Ara36733I_TRD1-CR1_like"/>
    <property type="match status" value="1"/>
</dbReference>
<keyword evidence="5" id="KW-0540">Nuclease</keyword>
<protein>
    <submittedName>
        <fullName evidence="5">Restriction endonuclease subunit S</fullName>
    </submittedName>
</protein>
<accession>A0A7M1T2H2</accession>
<comment type="similarity">
    <text evidence="1">Belongs to the type-I restriction system S methylase family.</text>
</comment>
<dbReference type="SUPFAM" id="SSF116734">
    <property type="entry name" value="DNA methylase specificity domain"/>
    <property type="match status" value="2"/>
</dbReference>
<feature type="domain" description="Type I restriction modification DNA specificity" evidence="4">
    <location>
        <begin position="219"/>
        <end position="397"/>
    </location>
</feature>
<evidence type="ECO:0000256" key="2">
    <source>
        <dbReference type="ARBA" id="ARBA00022747"/>
    </source>
</evidence>
<dbReference type="InterPro" id="IPR000055">
    <property type="entry name" value="Restrct_endonuc_typeI_TRD"/>
</dbReference>
<dbReference type="PANTHER" id="PTHR30408">
    <property type="entry name" value="TYPE-1 RESTRICTION ENZYME ECOKI SPECIFICITY PROTEIN"/>
    <property type="match status" value="1"/>
</dbReference>
<evidence type="ECO:0000256" key="1">
    <source>
        <dbReference type="ARBA" id="ARBA00010923"/>
    </source>
</evidence>
<dbReference type="GO" id="GO:0004519">
    <property type="term" value="F:endonuclease activity"/>
    <property type="evidence" value="ECO:0007669"/>
    <property type="project" value="UniProtKB-KW"/>
</dbReference>
<dbReference type="Gene3D" id="1.10.287.1120">
    <property type="entry name" value="Bipartite methylase S protein"/>
    <property type="match status" value="1"/>
</dbReference>
<reference evidence="5 6" key="1">
    <citation type="submission" date="2020-10" db="EMBL/GenBank/DDBJ databases">
        <title>Complete genome of Cruoricapor ignavus strain M1214 isolated from the blood culture of a febrile patient.</title>
        <authorList>
            <person name="Guglielmino C.J.D."/>
        </authorList>
    </citation>
    <scope>NUCLEOTIDE SEQUENCE [LARGE SCALE GENOMIC DNA]</scope>
    <source>
        <strain evidence="5 6">M1214</strain>
    </source>
</reference>
<keyword evidence="5" id="KW-0255">Endonuclease</keyword>
<dbReference type="PANTHER" id="PTHR30408:SF12">
    <property type="entry name" value="TYPE I RESTRICTION ENZYME MJAVIII SPECIFICITY SUBUNIT"/>
    <property type="match status" value="1"/>
</dbReference>
<dbReference type="EMBL" id="CP063145">
    <property type="protein sequence ID" value="QOR74058.1"/>
    <property type="molecule type" value="Genomic_DNA"/>
</dbReference>
<dbReference type="KEGG" id="civ:IMZ16_01005"/>
<dbReference type="AlphaFoldDB" id="A0A7M1T2H2"/>
<evidence type="ECO:0000259" key="4">
    <source>
        <dbReference type="Pfam" id="PF01420"/>
    </source>
</evidence>
<dbReference type="InterPro" id="IPR044946">
    <property type="entry name" value="Restrct_endonuc_typeI_TRD_sf"/>
</dbReference>
<keyword evidence="5" id="KW-0378">Hydrolase</keyword>
<evidence type="ECO:0000256" key="3">
    <source>
        <dbReference type="ARBA" id="ARBA00023125"/>
    </source>
</evidence>
<dbReference type="GO" id="GO:0009307">
    <property type="term" value="P:DNA restriction-modification system"/>
    <property type="evidence" value="ECO:0007669"/>
    <property type="project" value="UniProtKB-KW"/>
</dbReference>
<dbReference type="Gene3D" id="3.90.220.20">
    <property type="entry name" value="DNA methylase specificity domains"/>
    <property type="match status" value="2"/>
</dbReference>
<dbReference type="Proteomes" id="UP000593605">
    <property type="component" value="Chromosome"/>
</dbReference>
<evidence type="ECO:0000313" key="6">
    <source>
        <dbReference type="Proteomes" id="UP000593605"/>
    </source>
</evidence>
<sequence>MEVPQGYKQTSIGIIPEDWEEMELGKIGKFFKGRGVPKDKIVKEGFKCLTYGDLYTKYDILIKDVKSHITQETAEISQQIEFGDICIAGSGETIEDIGKCATFVADEIGYAGGDIIVFRSDNNAVTLSYILNSDTAKRQKYKFGQGHSVVHIYSSQLEKLKIPLPPLPEQQKIAEILSTWDKAIETCQKTIEVLKQRNKGLAQQLLSGKTKVKGFEKTEWKAVKLGEIGKITSNGVDKKIIEGEIPVRLLNYLDVYRRNYLFSNEISHTVTTTQQKVLTCDVKKGDVFFTPSSEVRNDIAVSAVAMEDFENTVYSYHVVRLRFNQEMDLQFKAHIFKTDLFFRQAQRICEGSGTRYVVSQEYFRNISISIPELEEQKQIGNILCNADKEIKHYEEKLANLKLQKKGLMQQLLTGKVRVRI</sequence>